<dbReference type="InterPro" id="IPR025736">
    <property type="entry name" value="PucR_C-HTH_dom"/>
</dbReference>
<dbReference type="EMBL" id="JAQIFT010000045">
    <property type="protein sequence ID" value="MDA3732140.1"/>
    <property type="molecule type" value="Genomic_DNA"/>
</dbReference>
<dbReference type="Pfam" id="PF17853">
    <property type="entry name" value="GGDEF_2"/>
    <property type="match status" value="1"/>
</dbReference>
<name>A0AA42J194_9FIRM</name>
<keyword evidence="6" id="KW-1185">Reference proteome</keyword>
<dbReference type="PANTHER" id="PTHR33744:SF16">
    <property type="entry name" value="CARBOHYDRATE DIACID REGULATOR"/>
    <property type="match status" value="1"/>
</dbReference>
<protein>
    <submittedName>
        <fullName evidence="5">Helix-turn-helix domain-containing protein</fullName>
    </submittedName>
</protein>
<dbReference type="GO" id="GO:0006355">
    <property type="term" value="P:regulation of DNA-templated transcription"/>
    <property type="evidence" value="ECO:0007669"/>
    <property type="project" value="InterPro"/>
</dbReference>
<dbReference type="InterPro" id="IPR041522">
    <property type="entry name" value="CdaR_GGDEF"/>
</dbReference>
<dbReference type="GO" id="GO:0003677">
    <property type="term" value="F:DNA binding"/>
    <property type="evidence" value="ECO:0007669"/>
    <property type="project" value="InterPro"/>
</dbReference>
<sequence>MVGTIDAALGQQIVDAISQVVEKDINFINKQGIIISSTDKTRIGSFHEAGYEAIITRRMVMVQNERNFEGAKRGVNYPIIIDNEVFGVIGITGNPETIMKYGFLASKITEIFIKEEQIMGHYESRKKMIQHLMNMCIYEKGANKEAIEHMMQRLHIKAGELYQCIVVETSKKYADFIEIENRIYKLLGEYNVELYMYNYPNHFIILIPKKRMTELKKLMPRLDEYDQRSIYCGIGVPETLEHIKDAYDSALLALKYAKRNEQFIVDSSELDIELILESLPKSTKDKYISTVVGSLTEEEIELLNCYYECNMSLKETAERLFIHKNTVQYRLDKIQNKIGINPRNFKQSIRIYLGIYMKGMQ</sequence>
<feature type="domain" description="Putative sugar diacid recognition" evidence="2">
    <location>
        <begin position="6"/>
        <end position="133"/>
    </location>
</feature>
<evidence type="ECO:0000259" key="2">
    <source>
        <dbReference type="Pfam" id="PF05651"/>
    </source>
</evidence>
<evidence type="ECO:0000259" key="3">
    <source>
        <dbReference type="Pfam" id="PF13556"/>
    </source>
</evidence>
<dbReference type="InterPro" id="IPR051448">
    <property type="entry name" value="CdaR-like_regulators"/>
</dbReference>
<evidence type="ECO:0000256" key="1">
    <source>
        <dbReference type="ARBA" id="ARBA00006754"/>
    </source>
</evidence>
<dbReference type="InterPro" id="IPR016032">
    <property type="entry name" value="Sig_transdc_resp-reg_C-effctor"/>
</dbReference>
<dbReference type="InterPro" id="IPR042070">
    <property type="entry name" value="PucR_C-HTH_sf"/>
</dbReference>
<dbReference type="Pfam" id="PF05651">
    <property type="entry name" value="Diacid_rec"/>
    <property type="match status" value="1"/>
</dbReference>
<feature type="domain" description="PucR C-terminal helix-turn-helix" evidence="3">
    <location>
        <begin position="301"/>
        <end position="355"/>
    </location>
</feature>
<dbReference type="RefSeq" id="WP_271012414.1">
    <property type="nucleotide sequence ID" value="NZ_JAQIFT010000045.1"/>
</dbReference>
<dbReference type="InterPro" id="IPR008599">
    <property type="entry name" value="Diacid_rec"/>
</dbReference>
<dbReference type="Proteomes" id="UP001169242">
    <property type="component" value="Unassembled WGS sequence"/>
</dbReference>
<dbReference type="Gene3D" id="1.10.10.2840">
    <property type="entry name" value="PucR C-terminal helix-turn-helix domain"/>
    <property type="match status" value="1"/>
</dbReference>
<accession>A0AA42J194</accession>
<evidence type="ECO:0000313" key="6">
    <source>
        <dbReference type="Proteomes" id="UP001169242"/>
    </source>
</evidence>
<comment type="similarity">
    <text evidence="1">Belongs to the CdaR family.</text>
</comment>
<dbReference type="PANTHER" id="PTHR33744">
    <property type="entry name" value="CARBOHYDRATE DIACID REGULATOR"/>
    <property type="match status" value="1"/>
</dbReference>
<dbReference type="Pfam" id="PF13556">
    <property type="entry name" value="HTH_30"/>
    <property type="match status" value="1"/>
</dbReference>
<comment type="caution">
    <text evidence="5">The sequence shown here is derived from an EMBL/GenBank/DDBJ whole genome shotgun (WGS) entry which is preliminary data.</text>
</comment>
<evidence type="ECO:0000313" key="5">
    <source>
        <dbReference type="EMBL" id="MDA3732140.1"/>
    </source>
</evidence>
<reference evidence="5" key="1">
    <citation type="journal article" date="2023" name="Int. J. Syst. Evol. Microbiol.">
        <title>&lt;i&gt;Holtiella tumoricola&lt;/i&gt; gen. nov. sp. nov., isolated from a human clinical sample.</title>
        <authorList>
            <person name="Allen-Vercoe E."/>
            <person name="Daigneault M.C."/>
            <person name="Vancuren S.J."/>
            <person name="Cochrane K."/>
            <person name="O'Neal L.L."/>
            <person name="Sankaranarayanan K."/>
            <person name="Lawson P.A."/>
        </authorList>
    </citation>
    <scope>NUCLEOTIDE SEQUENCE</scope>
    <source>
        <strain evidence="5">CC70A</strain>
    </source>
</reference>
<evidence type="ECO:0000259" key="4">
    <source>
        <dbReference type="Pfam" id="PF17853"/>
    </source>
</evidence>
<feature type="domain" description="CdaR GGDEF-like" evidence="4">
    <location>
        <begin position="142"/>
        <end position="255"/>
    </location>
</feature>
<gene>
    <name evidence="5" type="ORF">PBV87_11660</name>
</gene>
<dbReference type="AlphaFoldDB" id="A0AA42J194"/>
<organism evidence="5 6">
    <name type="scientific">Holtiella tumoricola</name>
    <dbReference type="NCBI Taxonomy" id="3018743"/>
    <lineage>
        <taxon>Bacteria</taxon>
        <taxon>Bacillati</taxon>
        <taxon>Bacillota</taxon>
        <taxon>Clostridia</taxon>
        <taxon>Lachnospirales</taxon>
        <taxon>Cellulosilyticaceae</taxon>
        <taxon>Holtiella</taxon>
    </lineage>
</organism>
<dbReference type="SUPFAM" id="SSF46894">
    <property type="entry name" value="C-terminal effector domain of the bipartite response regulators"/>
    <property type="match status" value="1"/>
</dbReference>
<proteinExistence type="inferred from homology"/>